<proteinExistence type="predicted"/>
<name>A0A3P7M2M8_DIBLA</name>
<dbReference type="Gene3D" id="1.10.510.10">
    <property type="entry name" value="Transferase(Phosphotransferase) domain 1"/>
    <property type="match status" value="1"/>
</dbReference>
<dbReference type="Pfam" id="PF00069">
    <property type="entry name" value="Pkinase"/>
    <property type="match status" value="1"/>
</dbReference>
<keyword evidence="3" id="KW-0418">Kinase</keyword>
<keyword evidence="8" id="KW-1185">Reference proteome</keyword>
<evidence type="ECO:0000256" key="2">
    <source>
        <dbReference type="ARBA" id="ARBA00022741"/>
    </source>
</evidence>
<dbReference type="EMBL" id="UYRU01066021">
    <property type="protein sequence ID" value="VDN16498.1"/>
    <property type="molecule type" value="Genomic_DNA"/>
</dbReference>
<dbReference type="InterPro" id="IPR050339">
    <property type="entry name" value="CC_SR_Kinase"/>
</dbReference>
<feature type="region of interest" description="Disordered" evidence="5">
    <location>
        <begin position="1"/>
        <end position="28"/>
    </location>
</feature>
<evidence type="ECO:0000313" key="7">
    <source>
        <dbReference type="EMBL" id="VDN16498.1"/>
    </source>
</evidence>
<dbReference type="AlphaFoldDB" id="A0A3P7M2M8"/>
<dbReference type="OrthoDB" id="5337378at2759"/>
<dbReference type="PANTHER" id="PTHR11042">
    <property type="entry name" value="EUKARYOTIC TRANSLATION INITIATION FACTOR 2-ALPHA KINASE EIF2-ALPHA KINASE -RELATED"/>
    <property type="match status" value="1"/>
</dbReference>
<feature type="domain" description="Protein kinase" evidence="6">
    <location>
        <begin position="213"/>
        <end position="470"/>
    </location>
</feature>
<evidence type="ECO:0000313" key="8">
    <source>
        <dbReference type="Proteomes" id="UP000281553"/>
    </source>
</evidence>
<evidence type="ECO:0000259" key="6">
    <source>
        <dbReference type="PROSITE" id="PS50011"/>
    </source>
</evidence>
<dbReference type="PROSITE" id="PS50011">
    <property type="entry name" value="PROTEIN_KINASE_DOM"/>
    <property type="match status" value="1"/>
</dbReference>
<dbReference type="GO" id="GO:0005634">
    <property type="term" value="C:nucleus"/>
    <property type="evidence" value="ECO:0007669"/>
    <property type="project" value="TreeGrafter"/>
</dbReference>
<evidence type="ECO:0000256" key="3">
    <source>
        <dbReference type="ARBA" id="ARBA00022777"/>
    </source>
</evidence>
<accession>A0A3P7M2M8</accession>
<dbReference type="GO" id="GO:0004672">
    <property type="term" value="F:protein kinase activity"/>
    <property type="evidence" value="ECO:0007669"/>
    <property type="project" value="InterPro"/>
</dbReference>
<keyword evidence="1" id="KW-0808">Transferase</keyword>
<organism evidence="7 8">
    <name type="scientific">Dibothriocephalus latus</name>
    <name type="common">Fish tapeworm</name>
    <name type="synonym">Diphyllobothrium latum</name>
    <dbReference type="NCBI Taxonomy" id="60516"/>
    <lineage>
        <taxon>Eukaryota</taxon>
        <taxon>Metazoa</taxon>
        <taxon>Spiralia</taxon>
        <taxon>Lophotrochozoa</taxon>
        <taxon>Platyhelminthes</taxon>
        <taxon>Cestoda</taxon>
        <taxon>Eucestoda</taxon>
        <taxon>Diphyllobothriidea</taxon>
        <taxon>Diphyllobothriidae</taxon>
        <taxon>Dibothriocephalus</taxon>
    </lineage>
</organism>
<dbReference type="GO" id="GO:0005737">
    <property type="term" value="C:cytoplasm"/>
    <property type="evidence" value="ECO:0007669"/>
    <property type="project" value="TreeGrafter"/>
</dbReference>
<dbReference type="PANTHER" id="PTHR11042:SF190">
    <property type="entry name" value="MITOSIS INHIBITOR PROTEIN KINASE MIK1"/>
    <property type="match status" value="1"/>
</dbReference>
<dbReference type="SUPFAM" id="SSF56112">
    <property type="entry name" value="Protein kinase-like (PK-like)"/>
    <property type="match status" value="1"/>
</dbReference>
<dbReference type="InterPro" id="IPR000719">
    <property type="entry name" value="Prot_kinase_dom"/>
</dbReference>
<dbReference type="GO" id="GO:0005524">
    <property type="term" value="F:ATP binding"/>
    <property type="evidence" value="ECO:0007669"/>
    <property type="project" value="UniProtKB-KW"/>
</dbReference>
<dbReference type="Proteomes" id="UP000281553">
    <property type="component" value="Unassembled WGS sequence"/>
</dbReference>
<sequence length="470" mass="52155">MTAGGKDSDADLSVDSFTENSSPAAPRFRIAGLKNSPLELDAPTVPLPSQALKLSDESSPDTSLSLEDISARLSMNTSCLSDHLQHSLSYAKTLELRAAHLSNRLSTSANLSMSPRLLFASETTKPKVEEQVQDYRRRNVIVDDMNMQAYASISQQTVSSVDRILRFSEVCPEVMNNQTPNRFISKSRHGFKRPESLSKMLSPIFNCTLVGSFSSLEELSRTQLAVLYKGRHRLSGVLYCLKRSRCEFELERSHGGTISEIFNEVQALALLQHPNIVRYFSSWFEADSIFLKLEYCLGGSLFNYLHPQRSTDTSEVVMDRMSANSLSPQNSTIPSAEESPPRHLSESVLTVLAVHITSALYYMHTTWSMLEKPESHLASAKEKSDWDAKELCHTLLQNGDISGFIFKLSDYGRASRAGEDRDGENLGDGRYLPRLNDPSPPACAAMGRDVYALGITLYHAVGTSYNLTSS</sequence>
<keyword evidence="4" id="KW-0067">ATP-binding</keyword>
<reference evidence="7 8" key="1">
    <citation type="submission" date="2018-11" db="EMBL/GenBank/DDBJ databases">
        <authorList>
            <consortium name="Pathogen Informatics"/>
        </authorList>
    </citation>
    <scope>NUCLEOTIDE SEQUENCE [LARGE SCALE GENOMIC DNA]</scope>
</reference>
<gene>
    <name evidence="7" type="ORF">DILT_LOCUS12329</name>
</gene>
<dbReference type="InterPro" id="IPR011009">
    <property type="entry name" value="Kinase-like_dom_sf"/>
</dbReference>
<evidence type="ECO:0000256" key="5">
    <source>
        <dbReference type="SAM" id="MobiDB-lite"/>
    </source>
</evidence>
<evidence type="ECO:0000256" key="1">
    <source>
        <dbReference type="ARBA" id="ARBA00022679"/>
    </source>
</evidence>
<evidence type="ECO:0000256" key="4">
    <source>
        <dbReference type="ARBA" id="ARBA00022840"/>
    </source>
</evidence>
<dbReference type="SMART" id="SM00220">
    <property type="entry name" value="S_TKc"/>
    <property type="match status" value="1"/>
</dbReference>
<keyword evidence="2" id="KW-0547">Nucleotide-binding</keyword>
<protein>
    <recommendedName>
        <fullName evidence="6">Protein kinase domain-containing protein</fullName>
    </recommendedName>
</protein>